<protein>
    <submittedName>
        <fullName evidence="3">Uncharacterized protein LOC108053262</fullName>
    </submittedName>
</protein>
<reference evidence="1" key="3">
    <citation type="submission" date="2025-05" db="UniProtKB">
        <authorList>
            <consortium name="EnsemblMetazoa"/>
        </authorList>
    </citation>
    <scope>IDENTIFICATION</scope>
</reference>
<dbReference type="Proteomes" id="UP001652680">
    <property type="component" value="Unassembled WGS sequence"/>
</dbReference>
<organism evidence="3">
    <name type="scientific">Drosophila rhopaloa</name>
    <name type="common">Fruit fly</name>
    <dbReference type="NCBI Taxonomy" id="1041015"/>
    <lineage>
        <taxon>Eukaryota</taxon>
        <taxon>Metazoa</taxon>
        <taxon>Ecdysozoa</taxon>
        <taxon>Arthropoda</taxon>
        <taxon>Hexapoda</taxon>
        <taxon>Insecta</taxon>
        <taxon>Pterygota</taxon>
        <taxon>Neoptera</taxon>
        <taxon>Endopterygota</taxon>
        <taxon>Diptera</taxon>
        <taxon>Brachycera</taxon>
        <taxon>Muscomorpha</taxon>
        <taxon>Ephydroidea</taxon>
        <taxon>Drosophilidae</taxon>
        <taxon>Drosophila</taxon>
        <taxon>Sophophora</taxon>
    </lineage>
</organism>
<dbReference type="OrthoDB" id="7915056at2759"/>
<dbReference type="Gene3D" id="2.40.50.140">
    <property type="entry name" value="Nucleic acid-binding proteins"/>
    <property type="match status" value="1"/>
</dbReference>
<proteinExistence type="predicted"/>
<dbReference type="RefSeq" id="XP_016991353.1">
    <property type="nucleotide sequence ID" value="XM_017135864.1"/>
</dbReference>
<reference evidence="3" key="2">
    <citation type="submission" date="2025-04" db="UniProtKB">
        <authorList>
            <consortium name="RefSeq"/>
        </authorList>
    </citation>
    <scope>IDENTIFICATION</scope>
</reference>
<keyword evidence="2" id="KW-1185">Reference proteome</keyword>
<dbReference type="GeneID" id="108053262"/>
<gene>
    <name evidence="3" type="primary">LOC108053262</name>
    <name evidence="1" type="synonym">108053262</name>
</gene>
<dbReference type="InterPro" id="IPR012340">
    <property type="entry name" value="NA-bd_OB-fold"/>
</dbReference>
<evidence type="ECO:0000313" key="3">
    <source>
        <dbReference type="RefSeq" id="XP_016991353.1"/>
    </source>
</evidence>
<dbReference type="EnsemblMetazoa" id="XM_017135864.1">
    <property type="protein sequence ID" value="XP_016991353.1"/>
    <property type="gene ID" value="LOC108053262"/>
</dbReference>
<evidence type="ECO:0000313" key="2">
    <source>
        <dbReference type="Proteomes" id="UP001652680"/>
    </source>
</evidence>
<evidence type="ECO:0000313" key="1">
    <source>
        <dbReference type="EnsemblMetazoa" id="XP_016991353.1"/>
    </source>
</evidence>
<reference evidence="2" key="1">
    <citation type="journal article" date="2021" name="Elife">
        <title>Highly contiguous assemblies of 101 drosophilid genomes.</title>
        <authorList>
            <person name="Kim B.Y."/>
            <person name="Wang J.R."/>
            <person name="Miller D.E."/>
            <person name="Barmina O."/>
            <person name="Delaney E."/>
            <person name="Thompson A."/>
            <person name="Comeault A.A."/>
            <person name="Peede D."/>
            <person name="D'Agostino E.R."/>
            <person name="Pelaez J."/>
            <person name="Aguilar J.M."/>
            <person name="Haji D."/>
            <person name="Matsunaga T."/>
            <person name="Armstrong E.E."/>
            <person name="Zych M."/>
            <person name="Ogawa Y."/>
            <person name="Stamenkovic-Radak M."/>
            <person name="Jelic M."/>
            <person name="Veselinovic M.S."/>
            <person name="Tanaskovic M."/>
            <person name="Eric P."/>
            <person name="Gao J.J."/>
            <person name="Katoh T.K."/>
            <person name="Toda M.J."/>
            <person name="Watabe H."/>
            <person name="Watada M."/>
            <person name="Davis J.S."/>
            <person name="Moyle L.C."/>
            <person name="Manoli G."/>
            <person name="Bertolini E."/>
            <person name="Kostal V."/>
            <person name="Hawley R.S."/>
            <person name="Takahashi A."/>
            <person name="Jones C.D."/>
            <person name="Price D.K."/>
            <person name="Whiteman N."/>
            <person name="Kopp A."/>
            <person name="Matute D.R."/>
            <person name="Petrov D.A."/>
        </authorList>
    </citation>
    <scope>NUCLEOTIDE SEQUENCE [LARGE SCALE GENOMIC DNA]</scope>
</reference>
<accession>A0A6P4FUY1</accession>
<dbReference type="AlphaFoldDB" id="A0A6P4FUY1"/>
<sequence length="211" mass="23880">MEINCGFDDVEDQLENFVIRRKQQQGKSTDSAESRAKIYEDIPLTLMHILRATEDSEREHVFITHNNNGAPIHFRTCIVYGFVAGFGTHNDYFNKYLIDDGTGSLEASIAKKPGNREVISCLYNEVTSLGSSDAFKPSAERLIRILKSAMECIDPSPIARGNSLFLSGRPNMFRGKVGMDAFHFFIDSGRSRDMEMGFADYLTDWHENYSL</sequence>
<name>A0A6P4FUY1_DRORH</name>